<evidence type="ECO:0000256" key="2">
    <source>
        <dbReference type="ARBA" id="ARBA00022553"/>
    </source>
</evidence>
<dbReference type="Gene3D" id="3.40.50.150">
    <property type="entry name" value="Vaccinia Virus protein VP39"/>
    <property type="match status" value="1"/>
</dbReference>
<dbReference type="InterPro" id="IPR049552">
    <property type="entry name" value="PKS_DH_N"/>
</dbReference>
<dbReference type="InterPro" id="IPR020841">
    <property type="entry name" value="PKS_Beta-ketoAc_synthase_dom"/>
</dbReference>
<dbReference type="Pfam" id="PF02801">
    <property type="entry name" value="Ketoacyl-synt_C"/>
    <property type="match status" value="1"/>
</dbReference>
<dbReference type="Pfam" id="PF16197">
    <property type="entry name" value="KAsynt_C_assoc"/>
    <property type="match status" value="1"/>
</dbReference>
<dbReference type="PROSITE" id="PS52004">
    <property type="entry name" value="KS3_2"/>
    <property type="match status" value="1"/>
</dbReference>
<dbReference type="Gene3D" id="3.40.366.10">
    <property type="entry name" value="Malonyl-Coenzyme A Acyl Carrier Protein, domain 2"/>
    <property type="match status" value="1"/>
</dbReference>
<dbReference type="InterPro" id="IPR049551">
    <property type="entry name" value="PKS_DH_C"/>
</dbReference>
<dbReference type="InterPro" id="IPR014030">
    <property type="entry name" value="Ketoacyl_synth_N"/>
</dbReference>
<evidence type="ECO:0000313" key="12">
    <source>
        <dbReference type="EMBL" id="KAK9783869.1"/>
    </source>
</evidence>
<comment type="caution">
    <text evidence="12">The sequence shown here is derived from an EMBL/GenBank/DDBJ whole genome shotgun (WGS) entry which is preliminary data.</text>
</comment>
<dbReference type="InterPro" id="IPR016036">
    <property type="entry name" value="Malonyl_transacylase_ACP-bd"/>
</dbReference>
<keyword evidence="7" id="KW-0012">Acyltransferase</keyword>
<dbReference type="InterPro" id="IPR056501">
    <property type="entry name" value="NAD-bd_HRPKS_sdrA"/>
</dbReference>
<dbReference type="InterPro" id="IPR020843">
    <property type="entry name" value="ER"/>
</dbReference>
<dbReference type="InterPro" id="IPR049900">
    <property type="entry name" value="PKS_mFAS_DH"/>
</dbReference>
<dbReference type="SMART" id="SM00826">
    <property type="entry name" value="PKS_DH"/>
    <property type="match status" value="1"/>
</dbReference>
<dbReference type="Gene3D" id="1.10.1200.10">
    <property type="entry name" value="ACP-like"/>
    <property type="match status" value="1"/>
</dbReference>
<dbReference type="Pfam" id="PF14765">
    <property type="entry name" value="PS-DH"/>
    <property type="match status" value="1"/>
</dbReference>
<proteinExistence type="predicted"/>
<gene>
    <name evidence="12" type="ORF">SCAR479_00428</name>
</gene>
<dbReference type="InterPro" id="IPR013217">
    <property type="entry name" value="Methyltransf_12"/>
</dbReference>
<dbReference type="SUPFAM" id="SSF53335">
    <property type="entry name" value="S-adenosyl-L-methionine-dependent methyltransferases"/>
    <property type="match status" value="1"/>
</dbReference>
<feature type="region of interest" description="C-terminal hotdog fold" evidence="8">
    <location>
        <begin position="1145"/>
        <end position="1304"/>
    </location>
</feature>
<dbReference type="InterPro" id="IPR013968">
    <property type="entry name" value="PKS_KR"/>
</dbReference>
<evidence type="ECO:0000256" key="8">
    <source>
        <dbReference type="PROSITE-ProRule" id="PRU01363"/>
    </source>
</evidence>
<dbReference type="CDD" id="cd00833">
    <property type="entry name" value="PKS"/>
    <property type="match status" value="1"/>
</dbReference>
<dbReference type="SUPFAM" id="SSF50129">
    <property type="entry name" value="GroES-like"/>
    <property type="match status" value="1"/>
</dbReference>
<dbReference type="SMART" id="SM00829">
    <property type="entry name" value="PKS_ER"/>
    <property type="match status" value="1"/>
</dbReference>
<dbReference type="InterPro" id="IPR032821">
    <property type="entry name" value="PKS_assoc"/>
</dbReference>
<dbReference type="InterPro" id="IPR042104">
    <property type="entry name" value="PKS_dehydratase_sf"/>
</dbReference>
<evidence type="ECO:0000256" key="1">
    <source>
        <dbReference type="ARBA" id="ARBA00022450"/>
    </source>
</evidence>
<dbReference type="InterPro" id="IPR016035">
    <property type="entry name" value="Acyl_Trfase/lysoPLipase"/>
</dbReference>
<dbReference type="InterPro" id="IPR029063">
    <property type="entry name" value="SAM-dependent_MTases_sf"/>
</dbReference>
<feature type="active site" description="Proton donor; for dehydratase activity" evidence="8">
    <location>
        <position position="1210"/>
    </location>
</feature>
<reference evidence="12 13" key="1">
    <citation type="submission" date="2024-02" db="EMBL/GenBank/DDBJ databases">
        <title>First draft genome assembly of two strains of Seiridium cardinale.</title>
        <authorList>
            <person name="Emiliani G."/>
            <person name="Scali E."/>
        </authorList>
    </citation>
    <scope>NUCLEOTIDE SEQUENCE [LARGE SCALE GENOMIC DNA]</scope>
    <source>
        <strain evidence="12 13">BM-138-000479</strain>
    </source>
</reference>
<dbReference type="SUPFAM" id="SSF53901">
    <property type="entry name" value="Thiolase-like"/>
    <property type="match status" value="1"/>
</dbReference>
<dbReference type="PROSITE" id="PS52019">
    <property type="entry name" value="PKS_MFAS_DH"/>
    <property type="match status" value="1"/>
</dbReference>
<dbReference type="CDD" id="cd05274">
    <property type="entry name" value="KR_FAS_SDR_x"/>
    <property type="match status" value="1"/>
</dbReference>
<organism evidence="12 13">
    <name type="scientific">Seiridium cardinale</name>
    <dbReference type="NCBI Taxonomy" id="138064"/>
    <lineage>
        <taxon>Eukaryota</taxon>
        <taxon>Fungi</taxon>
        <taxon>Dikarya</taxon>
        <taxon>Ascomycota</taxon>
        <taxon>Pezizomycotina</taxon>
        <taxon>Sordariomycetes</taxon>
        <taxon>Xylariomycetidae</taxon>
        <taxon>Amphisphaeriales</taxon>
        <taxon>Sporocadaceae</taxon>
        <taxon>Seiridium</taxon>
    </lineage>
</organism>
<dbReference type="EMBL" id="JARVKM010000001">
    <property type="protein sequence ID" value="KAK9783869.1"/>
    <property type="molecule type" value="Genomic_DNA"/>
</dbReference>
<dbReference type="PROSITE" id="PS00012">
    <property type="entry name" value="PHOSPHOPANTETHEINE"/>
    <property type="match status" value="1"/>
</dbReference>
<keyword evidence="4" id="KW-0521">NADP</keyword>
<dbReference type="CDD" id="cd02440">
    <property type="entry name" value="AdoMet_MTases"/>
    <property type="match status" value="1"/>
</dbReference>
<dbReference type="Pfam" id="PF21089">
    <property type="entry name" value="PKS_DH_N"/>
    <property type="match status" value="1"/>
</dbReference>
<sequence>MDNLQSDFATEPIAIVGLSCKFAGDARSPEDFWRLLAEGRDAWTEIPSSRFNWKGVYHPSPEKSGAMNVKGGYFLEEDVGLFDTTFFGFSTETAATLDPQFRLELDSVVACADACRTIPAGLPLTKLAGSNTSVFAGAFNHDYREGMIRDEDNIPRLMITGTGAAMASNRISHFFDLRGASMTIDTGCSTSMVALHQSVQSLRGSESEMAIVTCSNIMLNPDMFKALGSIRVLSPDGKSYSFDSRANGYGRGEGTATVVLKRLRDALAQGDPIRAVIRETAINQDGKTETITTPSMSAQVDLMRECYRKAGLDPSDTQYFEAHGTGTPTGDPIEMQAVASVFNGRQSSDEPILMGGVKSNIGHSEPVSGLASLIKTVLSLEKGLVPPAINFESPNPKMRLDEWHIQIPTNLKAWPTGAHGVRRASINNFGYGGTNVHVIVEAKDSWITRFNPQSRVSNGLPNGHLNGNNQSATGGQDFQVNGDANRTSNGSISHIRPWRNKTKVFVLSAKDEQTCRQTVSNLKDYLQQNHPVDTENYLQSLAYTLGEHRTLFPWVAAGSVSYVKGIEEFVKDLCSLELKATKITRSPRIGMVFTGQGAQWHAMGRELMIAYPKFKQSLVEADGYLRTLGAQWSLLEELSQDEESSKVNHTGLSIPICVALQISLVRLLRDWGITPKAVTSHSSGEISAAFTVGAISYQGAMAIAYYRSVLAADESLRGSLRGGMIALGIGEEEARAHLATLKSRSVAVVACVNSQSSVTVAGDIDAIEELEVKAKEDGVFARRLKVDTAYHSHHMEPIAGPYLKALRNINLLGSVSTGSSAITFSSPVTGGRIDNLAELSGPEHWVASLLRPVQFLDAFSGMVQNAADPAGLNVDVIIEVGPHSALRGPIRQILELPEFDGVKLPYYTCLERKVDARNSMQALAASLFSEGQLLNMEALNFPYGKDSNIIRVLTDLPSYPWNHKVRHWSEPRFNRALRERADMPHDLLGSLILGANPEAPSWRHIIRTSDAPWLRDHVVQNSILFPAAGFMSLAIEAIAHAPHTTTSHVQNSSTQVVGYRLHDVDVMQALVVPDDAAGIEIQIQLRSADEKIIGLKGWKHFDVYSVTADNQWTQHAKGEISVEFEDASAVPTLRDVNEWSITGPTRRIDPDAVFATLGSVGIRHGPVFRNIKSIVQASTQRLSQSVFAVADTGSASDGPCHPLIHPTTLDSVIQAAYTALPEIVSGQKVARVPRAVKSLWVSSRISSQPGHTFRAHSVVNAADSEHFQADITVLNDAVGNGTTAAPLLEVCGLTCQSLGHVMQLEQTKPWEKCLANKLEWATDLTFMSPAKLRSLAKDLGYGVDPQEVGPIDLRPVCIYFIQDALAALSQADVDKLEPHHVKYHKWMGEQLELAASGSLGPDSRAWLYHSPSERQRRIKTVAGANVTGEMICHLGPHIASMVRREKSPLELMMHDKLLYRYYEDGPKLKRCYVQAGSLLQRIVHKNPRARILEIGAGTGSVTRYALKALGTADSGGPLAASYHYTDVSKGFFDTAREEFASWAEILNFEKLDIEQDPLVQGFEPESFDVVIACEVLHATRSMHNTMTNVRSLMKPGGTLLLIETTQDQVDLHFVFGLLPGWWLSEEPERASGPTVTLPLWERYLEETGFTGVDLSIPDCESDDSHSFRTIISRALPSSPSTLAPEDLIILTTSEAPLPAAWQEALRKRFNADETQLVIHTLGTVAPETYNGKLCVFVGEVEQPVLHEIDTETFTNVKALCTACKGLLWVTRGGSVGCEQPELALATGFLRSLRNEYVGRRFVQLDLDPSTPAWSDRSISAISDVLLACFVSSSDVTYLTDLPPDENEYADRDGTILVPRYYTDVARNDFIAADKSDTFDPTKVQMEPLQQPHRPLAIQVGVRGLLDTLAFGDDPRVDLHNDILPPDYVEIEPRAYGLNFRDVMVALGQVDDDTMGIECAGIIARVGQEAALYGHKVGNHVCCILRGTFGSRARIEWWNVVPIPASLTFEQAASLPMIFGTAYYSLVELARLEEGQSVLIHAAAGGVGQAGIMIAMNIGAEIFATVSSPQKRRLLIEKYGIPEDHIFNSRNDSFVSALKQATSSRGVDVVLNSLAGSLLQQSFDVLSPFGHFVELGRRDFELNSALGMKNFIGHVSFSSVDMLALSRHKGYVVHRVLREIMRQFEDNLISPVESVTVFPIGDISKAFRMLQSGSHTGKVVLSADEGAMVPTLPPVKSARFLPEASYLIVGGLGGIGRSIAVWFASRGARNLIVLSRNAGSSPQTEAFVAELQELHCRVHAVDCDVANEEDLSKALTDSANLGLPPVRGVIQAAMVLKDSIIEQMTLNDFQAAIRPKVNATWNLHKQFEKVDFFVMLSSINGIVGYASQSNYSAGGSYQDALARWRVARGLPAVSLDLSAIEAVGYVAETEGVAERMRRAGHMLLKEDQLIGVIESAILEPYQPQVVVGLNAGPGPQWDREGESQLGRDARFIALRHHTTKHHLTGSASNKKQNSLGNRLSNVTSHEEAQQLICDAISRKLSDIFMLAIDDIDPSLHPSRFGVDSLVAVELRNMLAQQAAAEVSIFGILQSPSLTALAAEVASKSRYVSSDA</sequence>
<evidence type="ECO:0000259" key="11">
    <source>
        <dbReference type="PROSITE" id="PS52019"/>
    </source>
</evidence>
<keyword evidence="13" id="KW-1185">Reference proteome</keyword>
<feature type="domain" description="Carrier" evidence="9">
    <location>
        <begin position="2522"/>
        <end position="2603"/>
    </location>
</feature>
<dbReference type="Pfam" id="PF08242">
    <property type="entry name" value="Methyltransf_12"/>
    <property type="match status" value="1"/>
</dbReference>
<evidence type="ECO:0000256" key="5">
    <source>
        <dbReference type="ARBA" id="ARBA00023002"/>
    </source>
</evidence>
<feature type="active site" description="Proton acceptor; for dehydratase activity" evidence="8">
    <location>
        <position position="1017"/>
    </location>
</feature>
<name>A0ABR2Y9H5_9PEZI</name>
<dbReference type="Pfam" id="PF00109">
    <property type="entry name" value="ketoacyl-synt"/>
    <property type="match status" value="1"/>
</dbReference>
<dbReference type="Gene3D" id="3.40.47.10">
    <property type="match status" value="1"/>
</dbReference>
<dbReference type="SUPFAM" id="SSF55048">
    <property type="entry name" value="Probable ACP-binding domain of malonyl-CoA ACP transacylase"/>
    <property type="match status" value="1"/>
</dbReference>
<dbReference type="SMART" id="SM00825">
    <property type="entry name" value="PKS_KS"/>
    <property type="match status" value="1"/>
</dbReference>
<dbReference type="CDD" id="cd05195">
    <property type="entry name" value="enoyl_red"/>
    <property type="match status" value="1"/>
</dbReference>
<dbReference type="InterPro" id="IPR050091">
    <property type="entry name" value="PKS_NRPS_Biosynth_Enz"/>
</dbReference>
<feature type="region of interest" description="N-terminal hotdog fold" evidence="8">
    <location>
        <begin position="985"/>
        <end position="1127"/>
    </location>
</feature>
<dbReference type="InterPro" id="IPR009081">
    <property type="entry name" value="PP-bd_ACP"/>
</dbReference>
<dbReference type="PROSITE" id="PS50075">
    <property type="entry name" value="CARRIER"/>
    <property type="match status" value="1"/>
</dbReference>
<dbReference type="InterPro" id="IPR011032">
    <property type="entry name" value="GroES-like_sf"/>
</dbReference>
<keyword evidence="3" id="KW-0808">Transferase</keyword>
<evidence type="ECO:0000256" key="6">
    <source>
        <dbReference type="ARBA" id="ARBA00023268"/>
    </source>
</evidence>
<dbReference type="PANTHER" id="PTHR43775:SF29">
    <property type="entry name" value="ASPERFURANONE POLYKETIDE SYNTHASE AFOG-RELATED"/>
    <property type="match status" value="1"/>
</dbReference>
<keyword evidence="1" id="KW-0596">Phosphopantetheine</keyword>
<dbReference type="InterPro" id="IPR036291">
    <property type="entry name" value="NAD(P)-bd_dom_sf"/>
</dbReference>
<dbReference type="SUPFAM" id="SSF47336">
    <property type="entry name" value="ACP-like"/>
    <property type="match status" value="1"/>
</dbReference>
<dbReference type="InterPro" id="IPR036736">
    <property type="entry name" value="ACP-like_sf"/>
</dbReference>
<evidence type="ECO:0000256" key="3">
    <source>
        <dbReference type="ARBA" id="ARBA00022679"/>
    </source>
</evidence>
<dbReference type="SUPFAM" id="SSF52151">
    <property type="entry name" value="FabD/lysophospholipase-like"/>
    <property type="match status" value="1"/>
</dbReference>
<dbReference type="InterPro" id="IPR020807">
    <property type="entry name" value="PKS_DH"/>
</dbReference>
<dbReference type="Gene3D" id="3.10.129.110">
    <property type="entry name" value="Polyketide synthase dehydratase"/>
    <property type="match status" value="1"/>
</dbReference>
<dbReference type="PANTHER" id="PTHR43775">
    <property type="entry name" value="FATTY ACID SYNTHASE"/>
    <property type="match status" value="1"/>
</dbReference>
<evidence type="ECO:0000256" key="4">
    <source>
        <dbReference type="ARBA" id="ARBA00022857"/>
    </source>
</evidence>
<evidence type="ECO:0000259" key="9">
    <source>
        <dbReference type="PROSITE" id="PS50075"/>
    </source>
</evidence>
<dbReference type="Pfam" id="PF23114">
    <property type="entry name" value="NAD-bd_HRPKS_sdrA"/>
    <property type="match status" value="1"/>
</dbReference>
<feature type="domain" description="PKS/mFAS DH" evidence="11">
    <location>
        <begin position="985"/>
        <end position="1304"/>
    </location>
</feature>
<evidence type="ECO:0000256" key="7">
    <source>
        <dbReference type="ARBA" id="ARBA00023315"/>
    </source>
</evidence>
<dbReference type="InterPro" id="IPR016039">
    <property type="entry name" value="Thiolase-like"/>
</dbReference>
<dbReference type="InterPro" id="IPR014031">
    <property type="entry name" value="Ketoacyl_synth_C"/>
</dbReference>
<dbReference type="Gene3D" id="3.40.50.720">
    <property type="entry name" value="NAD(P)-binding Rossmann-like Domain"/>
    <property type="match status" value="2"/>
</dbReference>
<dbReference type="SMART" id="SM00822">
    <property type="entry name" value="PKS_KR"/>
    <property type="match status" value="1"/>
</dbReference>
<evidence type="ECO:0000259" key="10">
    <source>
        <dbReference type="PROSITE" id="PS52004"/>
    </source>
</evidence>
<keyword evidence="5" id="KW-0560">Oxidoreductase</keyword>
<dbReference type="InterPro" id="IPR001227">
    <property type="entry name" value="Ac_transferase_dom_sf"/>
</dbReference>
<dbReference type="SUPFAM" id="SSF51735">
    <property type="entry name" value="NAD(P)-binding Rossmann-fold domains"/>
    <property type="match status" value="2"/>
</dbReference>
<dbReference type="Gene3D" id="3.90.180.10">
    <property type="entry name" value="Medium-chain alcohol dehydrogenases, catalytic domain"/>
    <property type="match status" value="1"/>
</dbReference>
<keyword evidence="6" id="KW-0511">Multifunctional enzyme</keyword>
<keyword evidence="2" id="KW-0597">Phosphoprotein</keyword>
<dbReference type="Pfam" id="PF23297">
    <property type="entry name" value="ACP_SdgA_C"/>
    <property type="match status" value="1"/>
</dbReference>
<dbReference type="SMART" id="SM00827">
    <property type="entry name" value="PKS_AT"/>
    <property type="match status" value="1"/>
</dbReference>
<accession>A0ABR2Y9H5</accession>
<dbReference type="Proteomes" id="UP001465668">
    <property type="component" value="Unassembled WGS sequence"/>
</dbReference>
<dbReference type="InterPro" id="IPR020806">
    <property type="entry name" value="PKS_PP-bd"/>
</dbReference>
<feature type="domain" description="Ketosynthase family 3 (KS3)" evidence="10">
    <location>
        <begin position="10"/>
        <end position="442"/>
    </location>
</feature>
<dbReference type="InterPro" id="IPR006162">
    <property type="entry name" value="Ppantetheine_attach_site"/>
</dbReference>
<dbReference type="Pfam" id="PF13602">
    <property type="entry name" value="ADH_zinc_N_2"/>
    <property type="match status" value="1"/>
</dbReference>
<dbReference type="InterPro" id="IPR014043">
    <property type="entry name" value="Acyl_transferase_dom"/>
</dbReference>
<protein>
    <submittedName>
        <fullName evidence="12">FSP1</fullName>
    </submittedName>
</protein>
<dbReference type="Pfam" id="PF00698">
    <property type="entry name" value="Acyl_transf_1"/>
    <property type="match status" value="1"/>
</dbReference>
<evidence type="ECO:0000313" key="13">
    <source>
        <dbReference type="Proteomes" id="UP001465668"/>
    </source>
</evidence>
<dbReference type="InterPro" id="IPR057326">
    <property type="entry name" value="KR_dom"/>
</dbReference>
<dbReference type="SMART" id="SM00823">
    <property type="entry name" value="PKS_PP"/>
    <property type="match status" value="1"/>
</dbReference>
<dbReference type="Pfam" id="PF08659">
    <property type="entry name" value="KR"/>
    <property type="match status" value="1"/>
</dbReference>